<feature type="compositionally biased region" description="Polar residues" evidence="2">
    <location>
        <begin position="39"/>
        <end position="50"/>
    </location>
</feature>
<gene>
    <name evidence="4" type="ORF">PgNI_10383</name>
</gene>
<reference evidence="3 4" key="1">
    <citation type="journal article" date="2019" name="Mol. Biol. Evol.">
        <title>Blast fungal genomes show frequent chromosomal changes, gene gains and losses, and effector gene turnover.</title>
        <authorList>
            <person name="Gomez Luciano L.B."/>
            <person name="Jason Tsai I."/>
            <person name="Chuma I."/>
            <person name="Tosa Y."/>
            <person name="Chen Y.H."/>
            <person name="Li J.Y."/>
            <person name="Li M.Y."/>
            <person name="Jade Lu M.Y."/>
            <person name="Nakayashiki H."/>
            <person name="Li W.H."/>
        </authorList>
    </citation>
    <scope>NUCLEOTIDE SEQUENCE [LARGE SCALE GENOMIC DNA]</scope>
    <source>
        <strain evidence="3 4">NI907</strain>
    </source>
</reference>
<dbReference type="GeneID" id="41965262"/>
<dbReference type="KEGG" id="pgri:PgNI_10383"/>
<evidence type="ECO:0000313" key="3">
    <source>
        <dbReference type="Proteomes" id="UP000515153"/>
    </source>
</evidence>
<evidence type="ECO:0000313" key="4">
    <source>
        <dbReference type="RefSeq" id="XP_030980009.1"/>
    </source>
</evidence>
<dbReference type="RefSeq" id="XP_030980009.1">
    <property type="nucleotide sequence ID" value="XM_031130354.1"/>
</dbReference>
<reference evidence="4" key="2">
    <citation type="submission" date="2019-10" db="EMBL/GenBank/DDBJ databases">
        <authorList>
            <consortium name="NCBI Genome Project"/>
        </authorList>
    </citation>
    <scope>NUCLEOTIDE SEQUENCE</scope>
    <source>
        <strain evidence="4">NI907</strain>
    </source>
</reference>
<feature type="compositionally biased region" description="Acidic residues" evidence="2">
    <location>
        <begin position="444"/>
        <end position="474"/>
    </location>
</feature>
<dbReference type="Proteomes" id="UP000515153">
    <property type="component" value="Chromosome VII"/>
</dbReference>
<accession>A0A6P8AYU0</accession>
<sequence>MAGTQTPIGRPNMEDNNFILFGQSSEHMGEQVDQPEGSGRQQNQEQSSASVGRALFREVNHLLLDMQARTLFGALQKTDRTQESRREISGLEKALRNLRQAVVDQDNAPIVRHLDGRVTVPTGTWIHRWRDLQGEYHVTPYKPPKTNPAGYPYQDRADGAPTLRQVAKSLDWQLHSDPRCHMADLEWCVVCGAYHYAQEVRSVDMLLWETFGDENGLLPDEYLSGQALQMPSLPMCLEWAQFWDWGIIALVPGRTPGSWMIKVVHPDFIQFMASNYPGSEGREISTSPSWQPNPRHLYLRWAVAELLRIHDDGIARPVTPARGVLYWEKGIVDYETGPLGCDLTMVITWLGCELAGLSPEETYALLDIPEDLAKRAKDQLEMKWARQFWMPRLKKFVDAYLAWNAEVGKALAQYRLQMGISSEVSRDEHFEAERRLWTVLEGILGDEDEEPRDAEQQEEAEGQDEEVADEEETDEKMVHQEQSAQVDVEVQEEEEETDSEEEEETETEDEEEEETDDGAEEQLEFQSSEYDADIEDYFDDWGEDEGSNWNETTDDDEDRATTTDEEEEDDAWMLRGVLELIQVLSRGVMEAALE</sequence>
<dbReference type="AlphaFoldDB" id="A0A6P8AYU0"/>
<feature type="region of interest" description="Disordered" evidence="2">
    <location>
        <begin position="443"/>
        <end position="568"/>
    </location>
</feature>
<keyword evidence="3" id="KW-1185">Reference proteome</keyword>
<organism evidence="3 4">
    <name type="scientific">Pyricularia grisea</name>
    <name type="common">Crabgrass-specific blast fungus</name>
    <name type="synonym">Magnaporthe grisea</name>
    <dbReference type="NCBI Taxonomy" id="148305"/>
    <lineage>
        <taxon>Eukaryota</taxon>
        <taxon>Fungi</taxon>
        <taxon>Dikarya</taxon>
        <taxon>Ascomycota</taxon>
        <taxon>Pezizomycotina</taxon>
        <taxon>Sordariomycetes</taxon>
        <taxon>Sordariomycetidae</taxon>
        <taxon>Magnaporthales</taxon>
        <taxon>Pyriculariaceae</taxon>
        <taxon>Pyricularia</taxon>
    </lineage>
</organism>
<feature type="coiled-coil region" evidence="1">
    <location>
        <begin position="81"/>
        <end position="108"/>
    </location>
</feature>
<evidence type="ECO:0000256" key="2">
    <source>
        <dbReference type="SAM" id="MobiDB-lite"/>
    </source>
</evidence>
<feature type="region of interest" description="Disordered" evidence="2">
    <location>
        <begin position="24"/>
        <end position="50"/>
    </location>
</feature>
<feature type="compositionally biased region" description="Acidic residues" evidence="2">
    <location>
        <begin position="530"/>
        <end position="568"/>
    </location>
</feature>
<proteinExistence type="predicted"/>
<feature type="compositionally biased region" description="Acidic residues" evidence="2">
    <location>
        <begin position="489"/>
        <end position="523"/>
    </location>
</feature>
<reference evidence="4" key="3">
    <citation type="submission" date="2025-08" db="UniProtKB">
        <authorList>
            <consortium name="RefSeq"/>
        </authorList>
    </citation>
    <scope>IDENTIFICATION</scope>
    <source>
        <strain evidence="4">NI907</strain>
    </source>
</reference>
<name>A0A6P8AYU0_PYRGI</name>
<keyword evidence="1" id="KW-0175">Coiled coil</keyword>
<evidence type="ECO:0000256" key="1">
    <source>
        <dbReference type="SAM" id="Coils"/>
    </source>
</evidence>
<protein>
    <submittedName>
        <fullName evidence="4">Uncharacterized protein</fullName>
    </submittedName>
</protein>